<dbReference type="InterPro" id="IPR036280">
    <property type="entry name" value="Multihaem_cyt_sf"/>
</dbReference>
<organism evidence="11 12">
    <name type="scientific">Labilithrix luteola</name>
    <dbReference type="NCBI Taxonomy" id="1391654"/>
    <lineage>
        <taxon>Bacteria</taxon>
        <taxon>Pseudomonadati</taxon>
        <taxon>Myxococcota</taxon>
        <taxon>Polyangia</taxon>
        <taxon>Polyangiales</taxon>
        <taxon>Labilitrichaceae</taxon>
        <taxon>Labilithrix</taxon>
    </lineage>
</organism>
<dbReference type="GO" id="GO:0016491">
    <property type="term" value="F:oxidoreductase activity"/>
    <property type="evidence" value="ECO:0007669"/>
    <property type="project" value="TreeGrafter"/>
</dbReference>
<dbReference type="InterPro" id="IPR051829">
    <property type="entry name" value="Multiheme_Cytochr_ET"/>
</dbReference>
<protein>
    <submittedName>
        <fullName evidence="11">Cytochrome c family protein</fullName>
    </submittedName>
</protein>
<keyword evidence="5" id="KW-0479">Metal-binding</keyword>
<dbReference type="KEGG" id="llu:AKJ09_07128"/>
<dbReference type="GO" id="GO:0046872">
    <property type="term" value="F:metal ion binding"/>
    <property type="evidence" value="ECO:0007669"/>
    <property type="project" value="UniProtKB-KW"/>
</dbReference>
<dbReference type="EMBL" id="CP012333">
    <property type="protein sequence ID" value="AKV00465.1"/>
    <property type="molecule type" value="Genomic_DNA"/>
</dbReference>
<dbReference type="InterPro" id="IPR012286">
    <property type="entry name" value="Tetrahaem_cytochrome"/>
</dbReference>
<evidence type="ECO:0000259" key="9">
    <source>
        <dbReference type="Pfam" id="PF14522"/>
    </source>
</evidence>
<keyword evidence="4" id="KW-0349">Heme</keyword>
<name>A0A0K1Q4X9_9BACT</name>
<evidence type="ECO:0000256" key="3">
    <source>
        <dbReference type="ARBA" id="ARBA00022448"/>
    </source>
</evidence>
<keyword evidence="3" id="KW-0813">Transport</keyword>
<dbReference type="STRING" id="1391654.AKJ09_07128"/>
<evidence type="ECO:0000256" key="5">
    <source>
        <dbReference type="ARBA" id="ARBA00022723"/>
    </source>
</evidence>
<feature type="domain" description="Tetrahaem cytochrome" evidence="10">
    <location>
        <begin position="139"/>
        <end position="215"/>
    </location>
</feature>
<keyword evidence="12" id="KW-1185">Reference proteome</keyword>
<evidence type="ECO:0000256" key="6">
    <source>
        <dbReference type="ARBA" id="ARBA00022729"/>
    </source>
</evidence>
<proteinExistence type="predicted"/>
<dbReference type="Proteomes" id="UP000064967">
    <property type="component" value="Chromosome"/>
</dbReference>
<evidence type="ECO:0000256" key="8">
    <source>
        <dbReference type="ARBA" id="ARBA00023004"/>
    </source>
</evidence>
<evidence type="ECO:0000256" key="4">
    <source>
        <dbReference type="ARBA" id="ARBA00022617"/>
    </source>
</evidence>
<accession>A0A0K1Q4X9</accession>
<evidence type="ECO:0000256" key="1">
    <source>
        <dbReference type="ARBA" id="ARBA00001926"/>
    </source>
</evidence>
<gene>
    <name evidence="11" type="ORF">AKJ09_07128</name>
</gene>
<reference evidence="11 12" key="1">
    <citation type="submission" date="2015-08" db="EMBL/GenBank/DDBJ databases">
        <authorList>
            <person name="Babu N.S."/>
            <person name="Beckwith C.J."/>
            <person name="Beseler K.G."/>
            <person name="Brison A."/>
            <person name="Carone J.V."/>
            <person name="Caskin T.P."/>
            <person name="Diamond M."/>
            <person name="Durham M.E."/>
            <person name="Foxe J.M."/>
            <person name="Go M."/>
            <person name="Henderson B.A."/>
            <person name="Jones I.B."/>
            <person name="McGettigan J.A."/>
            <person name="Micheletti S.J."/>
            <person name="Nasrallah M.E."/>
            <person name="Ortiz D."/>
            <person name="Piller C.R."/>
            <person name="Privatt S.R."/>
            <person name="Schneider S.L."/>
            <person name="Sharp S."/>
            <person name="Smith T.C."/>
            <person name="Stanton J.D."/>
            <person name="Ullery H.E."/>
            <person name="Wilson R.J."/>
            <person name="Serrano M.G."/>
            <person name="Buck G."/>
            <person name="Lee V."/>
            <person name="Wang Y."/>
            <person name="Carvalho R."/>
            <person name="Voegtly L."/>
            <person name="Shi R."/>
            <person name="Duckworth R."/>
            <person name="Johnson A."/>
            <person name="Loviza R."/>
            <person name="Walstead R."/>
            <person name="Shah Z."/>
            <person name="Kiflezghi M."/>
            <person name="Wade K."/>
            <person name="Ball S.L."/>
            <person name="Bradley K.W."/>
            <person name="Asai D.J."/>
            <person name="Bowman C.A."/>
            <person name="Russell D.A."/>
            <person name="Pope W.H."/>
            <person name="Jacobs-Sera D."/>
            <person name="Hendrix R.W."/>
            <person name="Hatfull G.F."/>
        </authorList>
    </citation>
    <scope>NUCLEOTIDE SEQUENCE [LARGE SCALE GENOMIC DNA]</scope>
    <source>
        <strain evidence="11 12">DSM 27648</strain>
    </source>
</reference>
<dbReference type="Gene3D" id="1.10.1130.10">
    <property type="entry name" value="Flavocytochrome C3, Chain A"/>
    <property type="match status" value="2"/>
</dbReference>
<dbReference type="Pfam" id="PF14537">
    <property type="entry name" value="Cytochrom_c3_2"/>
    <property type="match status" value="1"/>
</dbReference>
<evidence type="ECO:0000256" key="2">
    <source>
        <dbReference type="ARBA" id="ARBA00004196"/>
    </source>
</evidence>
<dbReference type="AlphaFoldDB" id="A0A0K1Q4X9"/>
<evidence type="ECO:0000313" key="11">
    <source>
        <dbReference type="EMBL" id="AKV00465.1"/>
    </source>
</evidence>
<dbReference type="InterPro" id="IPR029467">
    <property type="entry name" value="Cyt_c7-like"/>
</dbReference>
<evidence type="ECO:0000313" key="12">
    <source>
        <dbReference type="Proteomes" id="UP000064967"/>
    </source>
</evidence>
<dbReference type="GO" id="GO:0030313">
    <property type="term" value="C:cell envelope"/>
    <property type="evidence" value="ECO:0007669"/>
    <property type="project" value="UniProtKB-SubCell"/>
</dbReference>
<sequence length="588" mass="61554">MSRAMNASRLRRIGLALALVVAALLFVRFVLWPARKPPLSPVEFVPKTWETARQSPMHALHVGKREIACTRCHQKGFDEPPSTTACAQSDCHAKAAANAHVGNATTKTDCLACHVFKGDTQAAACVDCHGTGKANGHAHHATSGVACTTCHDPHGEKGARLRTADCTSCHTTVSALHGRMEAHAGMPSGSTAMCTNCHLPHQGKEEARARCTTCHVDGNVTADAPRIELGAKRHPACVTCHEPHDVRKADVKACAGCHQDRTQALATPEHAGHASCTNCHRPHAPEGAAATCKGCHADKNTLGASHVTAHAECTSCHDPHRPAASKEAACVQCHQAIEPKHPQARACIGCHAPHPANREAPIAAACSSCHTKASSDHAFHTAKTTCRDCHAPHAFALASVKPEPVAKAGLVTASGQFCGRCHAAEKNAVRQGHSACTACHGEPHAPNRSPSCAACHANEASSAPKGHATCTKCHDGHSGSLGNHAACTSCHTDKAKAQHGSLQTGCQTCHRPHGPNGVATPPACTTCHSPAKLPGLHKITEHAAKCTNCHSSHGPPRSDRATCTSSCHTDRRSHQPSADVCKGCHIFR</sequence>
<feature type="domain" description="Cytochrome c7-like" evidence="9">
    <location>
        <begin position="375"/>
        <end position="440"/>
    </location>
</feature>
<keyword evidence="6" id="KW-0732">Signal</keyword>
<evidence type="ECO:0000256" key="7">
    <source>
        <dbReference type="ARBA" id="ARBA00022982"/>
    </source>
</evidence>
<dbReference type="Gene3D" id="3.90.10.10">
    <property type="entry name" value="Cytochrome C3"/>
    <property type="match status" value="2"/>
</dbReference>
<dbReference type="PANTHER" id="PTHR35038">
    <property type="entry name" value="DISSIMILATORY SULFITE REDUCTASE SIRA"/>
    <property type="match status" value="1"/>
</dbReference>
<keyword evidence="8" id="KW-0408">Iron</keyword>
<dbReference type="PANTHER" id="PTHR35038:SF6">
    <property type="entry name" value="SURFACE LOCALIZED DECAHEME CYTOCHROME C LIPOPROTEIN"/>
    <property type="match status" value="1"/>
</dbReference>
<keyword evidence="7" id="KW-0249">Electron transport</keyword>
<comment type="cofactor">
    <cofactor evidence="1">
        <name>heme c</name>
        <dbReference type="ChEBI" id="CHEBI:61717"/>
    </cofactor>
</comment>
<dbReference type="SUPFAM" id="SSF48695">
    <property type="entry name" value="Multiheme cytochromes"/>
    <property type="match status" value="3"/>
</dbReference>
<evidence type="ECO:0000259" key="10">
    <source>
        <dbReference type="Pfam" id="PF14537"/>
    </source>
</evidence>
<comment type="subcellular location">
    <subcellularLocation>
        <location evidence="2">Cell envelope</location>
    </subcellularLocation>
</comment>
<dbReference type="CDD" id="cd08168">
    <property type="entry name" value="Cytochrom_C3"/>
    <property type="match status" value="2"/>
</dbReference>
<dbReference type="Pfam" id="PF14522">
    <property type="entry name" value="Cytochrome_C7"/>
    <property type="match status" value="1"/>
</dbReference>